<evidence type="ECO:0000259" key="2">
    <source>
        <dbReference type="Pfam" id="PF01370"/>
    </source>
</evidence>
<dbReference type="Gene3D" id="3.40.50.720">
    <property type="entry name" value="NAD(P)-binding Rossmann-like Domain"/>
    <property type="match status" value="1"/>
</dbReference>
<dbReference type="PANTHER" id="PTHR42687:SF1">
    <property type="entry name" value="L-THREONINE 3-DEHYDROGENASE, MITOCHONDRIAL"/>
    <property type="match status" value="1"/>
</dbReference>
<organism evidence="3 4">
    <name type="scientific">Flavihumibacter fluminis</name>
    <dbReference type="NCBI Taxonomy" id="2909236"/>
    <lineage>
        <taxon>Bacteria</taxon>
        <taxon>Pseudomonadati</taxon>
        <taxon>Bacteroidota</taxon>
        <taxon>Chitinophagia</taxon>
        <taxon>Chitinophagales</taxon>
        <taxon>Chitinophagaceae</taxon>
        <taxon>Flavihumibacter</taxon>
    </lineage>
</organism>
<comment type="caution">
    <text evidence="3">The sequence shown here is derived from an EMBL/GenBank/DDBJ whole genome shotgun (WGS) entry which is preliminary data.</text>
</comment>
<dbReference type="EMBL" id="JAKEVY010000001">
    <property type="protein sequence ID" value="MCF1713586.1"/>
    <property type="molecule type" value="Genomic_DNA"/>
</dbReference>
<dbReference type="InterPro" id="IPR051225">
    <property type="entry name" value="NAD(P)_epim/dehydratase"/>
</dbReference>
<dbReference type="Proteomes" id="UP001200145">
    <property type="component" value="Unassembled WGS sequence"/>
</dbReference>
<dbReference type="PANTHER" id="PTHR42687">
    <property type="entry name" value="L-THREONINE 3-DEHYDROGENASE"/>
    <property type="match status" value="1"/>
</dbReference>
<evidence type="ECO:0000313" key="4">
    <source>
        <dbReference type="Proteomes" id="UP001200145"/>
    </source>
</evidence>
<dbReference type="InterPro" id="IPR036291">
    <property type="entry name" value="NAD(P)-bd_dom_sf"/>
</dbReference>
<comment type="similarity">
    <text evidence="1">Belongs to the NAD(P)-dependent epimerase/dehydratase family.</text>
</comment>
<reference evidence="3 4" key="1">
    <citation type="submission" date="2022-01" db="EMBL/GenBank/DDBJ databases">
        <title>Flavihumibacter sp. nov., isolated from sediment of a river.</title>
        <authorList>
            <person name="Liu H."/>
        </authorList>
    </citation>
    <scope>NUCLEOTIDE SEQUENCE [LARGE SCALE GENOMIC DNA]</scope>
    <source>
        <strain evidence="3 4">RY-1</strain>
    </source>
</reference>
<proteinExistence type="inferred from homology"/>
<dbReference type="RefSeq" id="WP_234864116.1">
    <property type="nucleotide sequence ID" value="NZ_JAKEVY010000001.1"/>
</dbReference>
<name>A0ABS9BD22_9BACT</name>
<gene>
    <name evidence="3" type="ORF">L0U88_02950</name>
</gene>
<protein>
    <submittedName>
        <fullName evidence="3">NAD-dependent epimerase/dehydratase family protein</fullName>
    </submittedName>
</protein>
<accession>A0ABS9BD22</accession>
<keyword evidence="4" id="KW-1185">Reference proteome</keyword>
<evidence type="ECO:0000256" key="1">
    <source>
        <dbReference type="ARBA" id="ARBA00007637"/>
    </source>
</evidence>
<sequence length="315" mass="35749">MTKEKILVIGACGQIGVELTLALRKIYGNSNVLASDLREENELLKGTGPYVSIDALNKEMLHVLVIRQNITQIYLLAAILSATGEKNPNLAWHLNMQSLLNVLDIAREEKLTKVYWPSSIAVFGPTSPKQNCPQYTIIEPTTVYGISKYAGEFWCNYYHQRYGVDVRSLRYPGLISYKSAPGGGTTDYAVEIFHEALEEGKYTSFLKEDTYLPMMYMPDAIKATIELMEAPAEKITVRTSYNVSAMSFSPREIAASIQEHIPHFSMRYEPDYRQAIADSWPQSIDDHIARRDWGWQQDFDLKRMTADMLANLKAQ</sequence>
<dbReference type="SUPFAM" id="SSF51735">
    <property type="entry name" value="NAD(P)-binding Rossmann-fold domains"/>
    <property type="match status" value="1"/>
</dbReference>
<dbReference type="Pfam" id="PF01370">
    <property type="entry name" value="Epimerase"/>
    <property type="match status" value="1"/>
</dbReference>
<dbReference type="InterPro" id="IPR001509">
    <property type="entry name" value="Epimerase_deHydtase"/>
</dbReference>
<evidence type="ECO:0000313" key="3">
    <source>
        <dbReference type="EMBL" id="MCF1713586.1"/>
    </source>
</evidence>
<feature type="domain" description="NAD-dependent epimerase/dehydratase" evidence="2">
    <location>
        <begin position="6"/>
        <end position="242"/>
    </location>
</feature>